<dbReference type="Proteomes" id="UP001596160">
    <property type="component" value="Unassembled WGS sequence"/>
</dbReference>
<reference evidence="7" key="1">
    <citation type="journal article" date="2019" name="Int. J. Syst. Evol. Microbiol.">
        <title>The Global Catalogue of Microorganisms (GCM) 10K type strain sequencing project: providing services to taxonomists for standard genome sequencing and annotation.</title>
        <authorList>
            <consortium name="The Broad Institute Genomics Platform"/>
            <consortium name="The Broad Institute Genome Sequencing Center for Infectious Disease"/>
            <person name="Wu L."/>
            <person name="Ma J."/>
        </authorList>
    </citation>
    <scope>NUCLEOTIDE SEQUENCE [LARGE SCALE GENOMIC DNA]</scope>
    <source>
        <strain evidence="7">PCU 266</strain>
    </source>
</reference>
<accession>A0ABW0AHL5</accession>
<dbReference type="InterPro" id="IPR023199">
    <property type="entry name" value="GriE/MELC1_sf"/>
</dbReference>
<feature type="signal peptide" evidence="5">
    <location>
        <begin position="1"/>
        <end position="30"/>
    </location>
</feature>
<dbReference type="PROSITE" id="PS51318">
    <property type="entry name" value="TAT"/>
    <property type="match status" value="1"/>
</dbReference>
<comment type="similarity">
    <text evidence="1">Belongs to the melC1 family.</text>
</comment>
<feature type="region of interest" description="Disordered" evidence="4">
    <location>
        <begin position="31"/>
        <end position="50"/>
    </location>
</feature>
<dbReference type="Gene3D" id="3.30.1880.10">
    <property type="entry name" value="protein ne1242 domain like"/>
    <property type="match status" value="1"/>
</dbReference>
<dbReference type="InterPro" id="IPR006311">
    <property type="entry name" value="TAT_signal"/>
</dbReference>
<proteinExistence type="inferred from homology"/>
<comment type="caution">
    <text evidence="6">The sequence shown here is derived from an EMBL/GenBank/DDBJ whole genome shotgun (WGS) entry which is preliminary data.</text>
</comment>
<keyword evidence="3" id="KW-0186">Copper</keyword>
<evidence type="ECO:0000256" key="3">
    <source>
        <dbReference type="ARBA" id="ARBA00023008"/>
    </source>
</evidence>
<evidence type="ECO:0000256" key="5">
    <source>
        <dbReference type="SAM" id="SignalP"/>
    </source>
</evidence>
<evidence type="ECO:0000256" key="2">
    <source>
        <dbReference type="ARBA" id="ARBA00022729"/>
    </source>
</evidence>
<feature type="chain" id="PRO_5045102634" evidence="5">
    <location>
        <begin position="31"/>
        <end position="141"/>
    </location>
</feature>
<evidence type="ECO:0000313" key="6">
    <source>
        <dbReference type="EMBL" id="MFC5152128.1"/>
    </source>
</evidence>
<dbReference type="RefSeq" id="WP_344477719.1">
    <property type="nucleotide sequence ID" value="NZ_BAAASB010000008.1"/>
</dbReference>
<keyword evidence="7" id="KW-1185">Reference proteome</keyword>
<protein>
    <submittedName>
        <fullName evidence="6">Tyrosinase cofactor</fullName>
    </submittedName>
</protein>
<evidence type="ECO:0000256" key="1">
    <source>
        <dbReference type="ARBA" id="ARBA00009871"/>
    </source>
</evidence>
<evidence type="ECO:0000313" key="7">
    <source>
        <dbReference type="Proteomes" id="UP001596160"/>
    </source>
</evidence>
<organism evidence="6 7">
    <name type="scientific">Streptomyces amakusaensis</name>
    <dbReference type="NCBI Taxonomy" id="67271"/>
    <lineage>
        <taxon>Bacteria</taxon>
        <taxon>Bacillati</taxon>
        <taxon>Actinomycetota</taxon>
        <taxon>Actinomycetes</taxon>
        <taxon>Kitasatosporales</taxon>
        <taxon>Streptomycetaceae</taxon>
        <taxon>Streptomyces</taxon>
    </lineage>
</organism>
<dbReference type="EMBL" id="JBHSKP010000005">
    <property type="protein sequence ID" value="MFC5152128.1"/>
    <property type="molecule type" value="Genomic_DNA"/>
</dbReference>
<keyword evidence="2 5" id="KW-0732">Signal</keyword>
<name>A0ABW0AHL5_9ACTN</name>
<dbReference type="InterPro" id="IPR010928">
    <property type="entry name" value="MelC1"/>
</dbReference>
<dbReference type="Pfam" id="PF06236">
    <property type="entry name" value="MelC1"/>
    <property type="match status" value="1"/>
</dbReference>
<gene>
    <name evidence="6" type="ORF">ACFPRH_10315</name>
</gene>
<sequence>MSKITRRQAVGAVTGTAAGLALVGVASAWADSSPADGGKNKAAPPGGNGGPVAFDEVFQGRRIQGEPLEGAAAHARGGHAGHDSAFRVLIDGRELHVMHHGKSGWSSAINHYERFASPLETARTAVTSLKGASVVPFNPTV</sequence>
<dbReference type="NCBIfam" id="NF047833">
    <property type="entry name" value="TyroCdyMelC1"/>
    <property type="match status" value="1"/>
</dbReference>
<evidence type="ECO:0000256" key="4">
    <source>
        <dbReference type="SAM" id="MobiDB-lite"/>
    </source>
</evidence>